<dbReference type="EMBL" id="JAANAS010000045">
    <property type="protein sequence ID" value="NGZ89863.1"/>
    <property type="molecule type" value="Genomic_DNA"/>
</dbReference>
<gene>
    <name evidence="1" type="ORF">G7034_06310</name>
</gene>
<evidence type="ECO:0000313" key="1">
    <source>
        <dbReference type="EMBL" id="NGZ89863.1"/>
    </source>
</evidence>
<evidence type="ECO:0000313" key="2">
    <source>
        <dbReference type="Proteomes" id="UP000643701"/>
    </source>
</evidence>
<dbReference type="RefSeq" id="WP_166400122.1">
    <property type="nucleotide sequence ID" value="NZ_JAANAS010000045.1"/>
</dbReference>
<proteinExistence type="predicted"/>
<comment type="caution">
    <text evidence="1">The sequence shown here is derived from an EMBL/GenBank/DDBJ whole genome shotgun (WGS) entry which is preliminary data.</text>
</comment>
<reference evidence="1" key="1">
    <citation type="submission" date="2020-03" db="EMBL/GenBank/DDBJ databases">
        <title>Psychroflexus Maritimus sp. nov., isolate from marine sediment.</title>
        <authorList>
            <person name="Zhong Y.-L."/>
        </authorList>
    </citation>
    <scope>NUCLEOTIDE SEQUENCE</scope>
    <source>
        <strain evidence="1">C1</strain>
    </source>
</reference>
<sequence length="235" mass="27890">MNLTLIKHLLLFIIFTNLLTSCASYEMLPYNYLRIGHKSKLFYEIDNRYVMEERRGEQIKINETVFVQGIISLKANSFERLPFQEFTLKEFDANIKKALNDHLPNFQMKENLTWTNKNFPEIYALQTYDPQEVKHEDLLRIASIRDNELTLIPLISVYVNERIDHDNITYKLNLALYVIDAYQIYHAKSVGLSKSFDSRRINKNYEFKFSASDWEFLVLEALGDLVERAETKRVW</sequence>
<evidence type="ECO:0008006" key="3">
    <source>
        <dbReference type="Google" id="ProtNLM"/>
    </source>
</evidence>
<name>A0A967AEM8_9FLAO</name>
<accession>A0A967AEM8</accession>
<dbReference type="PROSITE" id="PS51257">
    <property type="entry name" value="PROKAR_LIPOPROTEIN"/>
    <property type="match status" value="1"/>
</dbReference>
<protein>
    <recommendedName>
        <fullName evidence="3">Lipoprotein</fullName>
    </recommendedName>
</protein>
<keyword evidence="2" id="KW-1185">Reference proteome</keyword>
<organism evidence="1 2">
    <name type="scientific">Psychroflexus maritimus</name>
    <dbReference type="NCBI Taxonomy" id="2714865"/>
    <lineage>
        <taxon>Bacteria</taxon>
        <taxon>Pseudomonadati</taxon>
        <taxon>Bacteroidota</taxon>
        <taxon>Flavobacteriia</taxon>
        <taxon>Flavobacteriales</taxon>
        <taxon>Flavobacteriaceae</taxon>
        <taxon>Psychroflexus</taxon>
    </lineage>
</organism>
<dbReference type="Proteomes" id="UP000643701">
    <property type="component" value="Unassembled WGS sequence"/>
</dbReference>
<dbReference type="AlphaFoldDB" id="A0A967AEM8"/>